<dbReference type="AlphaFoldDB" id="A0A843WZY0"/>
<evidence type="ECO:0000313" key="2">
    <source>
        <dbReference type="EMBL" id="MQM10195.1"/>
    </source>
</evidence>
<feature type="non-terminal residue" evidence="2">
    <location>
        <position position="74"/>
    </location>
</feature>
<gene>
    <name evidence="2" type="ORF">Taro_043085</name>
</gene>
<feature type="region of interest" description="Disordered" evidence="1">
    <location>
        <begin position="1"/>
        <end position="25"/>
    </location>
</feature>
<dbReference type="Proteomes" id="UP000652761">
    <property type="component" value="Unassembled WGS sequence"/>
</dbReference>
<proteinExistence type="predicted"/>
<sequence length="74" mass="8220">LDLQSTSRSSAATYRQPTQSCRQAHSIQNPDNWDYVYLSTGPWLLSTDTHSPANLSSVTKMGEKYKMGCVQSGH</sequence>
<protein>
    <submittedName>
        <fullName evidence="2">Uncharacterized protein</fullName>
    </submittedName>
</protein>
<name>A0A843WZY0_COLES</name>
<evidence type="ECO:0000313" key="3">
    <source>
        <dbReference type="Proteomes" id="UP000652761"/>
    </source>
</evidence>
<reference evidence="2" key="1">
    <citation type="submission" date="2017-07" db="EMBL/GenBank/DDBJ databases">
        <title>Taro Niue Genome Assembly and Annotation.</title>
        <authorList>
            <person name="Atibalentja N."/>
            <person name="Keating K."/>
            <person name="Fields C.J."/>
        </authorList>
    </citation>
    <scope>NUCLEOTIDE SEQUENCE</scope>
    <source>
        <strain evidence="2">Niue_2</strain>
        <tissue evidence="2">Leaf</tissue>
    </source>
</reference>
<keyword evidence="3" id="KW-1185">Reference proteome</keyword>
<dbReference type="EMBL" id="NMUH01004606">
    <property type="protein sequence ID" value="MQM10195.1"/>
    <property type="molecule type" value="Genomic_DNA"/>
</dbReference>
<organism evidence="2 3">
    <name type="scientific">Colocasia esculenta</name>
    <name type="common">Wild taro</name>
    <name type="synonym">Arum esculentum</name>
    <dbReference type="NCBI Taxonomy" id="4460"/>
    <lineage>
        <taxon>Eukaryota</taxon>
        <taxon>Viridiplantae</taxon>
        <taxon>Streptophyta</taxon>
        <taxon>Embryophyta</taxon>
        <taxon>Tracheophyta</taxon>
        <taxon>Spermatophyta</taxon>
        <taxon>Magnoliopsida</taxon>
        <taxon>Liliopsida</taxon>
        <taxon>Araceae</taxon>
        <taxon>Aroideae</taxon>
        <taxon>Colocasieae</taxon>
        <taxon>Colocasia</taxon>
    </lineage>
</organism>
<evidence type="ECO:0000256" key="1">
    <source>
        <dbReference type="SAM" id="MobiDB-lite"/>
    </source>
</evidence>
<comment type="caution">
    <text evidence="2">The sequence shown here is derived from an EMBL/GenBank/DDBJ whole genome shotgun (WGS) entry which is preliminary data.</text>
</comment>
<accession>A0A843WZY0</accession>